<reference evidence="3 4" key="1">
    <citation type="submission" date="2024-02" db="EMBL/GenBank/DDBJ databases">
        <title>De novo assembly and annotation of 12 fungi associated with fruit tree decline syndrome in Ontario, Canada.</title>
        <authorList>
            <person name="Sulman M."/>
            <person name="Ellouze W."/>
            <person name="Ilyukhin E."/>
        </authorList>
    </citation>
    <scope>NUCLEOTIDE SEQUENCE [LARGE SCALE GENOMIC DNA]</scope>
    <source>
        <strain evidence="3 4">M11/M66-122</strain>
    </source>
</reference>
<evidence type="ECO:0000256" key="2">
    <source>
        <dbReference type="SAM" id="SignalP"/>
    </source>
</evidence>
<feature type="region of interest" description="Disordered" evidence="1">
    <location>
        <begin position="25"/>
        <end position="61"/>
    </location>
</feature>
<gene>
    <name evidence="3" type="ORF">SLS62_007509</name>
</gene>
<dbReference type="EMBL" id="JAKJXP020000062">
    <property type="protein sequence ID" value="KAK7750533.1"/>
    <property type="molecule type" value="Genomic_DNA"/>
</dbReference>
<proteinExistence type="predicted"/>
<name>A0AAN9UZ53_9PEZI</name>
<feature type="signal peptide" evidence="2">
    <location>
        <begin position="1"/>
        <end position="19"/>
    </location>
</feature>
<dbReference type="Proteomes" id="UP001320420">
    <property type="component" value="Unassembled WGS sequence"/>
</dbReference>
<feature type="chain" id="PRO_5043053017" description="Cellulose-binding family II" evidence="2">
    <location>
        <begin position="20"/>
        <end position="325"/>
    </location>
</feature>
<feature type="compositionally biased region" description="Low complexity" evidence="1">
    <location>
        <begin position="46"/>
        <end position="61"/>
    </location>
</feature>
<sequence length="325" mass="34768">MKTTTALSALVAVGGMVQAHPFSGAAGKATDLQSPSTCSKADRSNAVRSTSTSTSTSSSKVKAAAASAAPAAEWEPPSNLSTALDEVWQHTMETYTEPLSFLNWGYDHLMDTGSNIQYCVRWDSSATVTAAQRAGIAAALQRSYGKWMSQALVGFDGFPYDGVNVTVVGWAATDATLLEGLEAGEGVTVYTDTRDADGVPECDPACGRAIHYGDGDYSGCAGGSAARYDVSLWLSASLDGNLAGYGGDWGQELPTDYMLDNLETDNIHILLHEMGHTLALDDFYDWTPDGVTSFIMKAGSAFEVTDFDAWMARDWWRHIKSRYGL</sequence>
<evidence type="ECO:0008006" key="5">
    <source>
        <dbReference type="Google" id="ProtNLM"/>
    </source>
</evidence>
<keyword evidence="2" id="KW-0732">Signal</keyword>
<evidence type="ECO:0000256" key="1">
    <source>
        <dbReference type="SAM" id="MobiDB-lite"/>
    </source>
</evidence>
<dbReference type="PANTHER" id="PTHR35606:SF4">
    <property type="entry name" value="CELLULOSE-BINDING FAMILY II PROTEIN"/>
    <property type="match status" value="1"/>
</dbReference>
<evidence type="ECO:0000313" key="3">
    <source>
        <dbReference type="EMBL" id="KAK7750533.1"/>
    </source>
</evidence>
<keyword evidence="4" id="KW-1185">Reference proteome</keyword>
<dbReference type="PANTHER" id="PTHR35606">
    <property type="entry name" value="CELLULOSE-BINDING FAMILY II PROTEIN"/>
    <property type="match status" value="1"/>
</dbReference>
<protein>
    <recommendedName>
        <fullName evidence="5">Cellulose-binding family II</fullName>
    </recommendedName>
</protein>
<comment type="caution">
    <text evidence="3">The sequence shown here is derived from an EMBL/GenBank/DDBJ whole genome shotgun (WGS) entry which is preliminary data.</text>
</comment>
<organism evidence="3 4">
    <name type="scientific">Diatrype stigma</name>
    <dbReference type="NCBI Taxonomy" id="117547"/>
    <lineage>
        <taxon>Eukaryota</taxon>
        <taxon>Fungi</taxon>
        <taxon>Dikarya</taxon>
        <taxon>Ascomycota</taxon>
        <taxon>Pezizomycotina</taxon>
        <taxon>Sordariomycetes</taxon>
        <taxon>Xylariomycetidae</taxon>
        <taxon>Xylariales</taxon>
        <taxon>Diatrypaceae</taxon>
        <taxon>Diatrype</taxon>
    </lineage>
</organism>
<accession>A0AAN9UZ53</accession>
<evidence type="ECO:0000313" key="4">
    <source>
        <dbReference type="Proteomes" id="UP001320420"/>
    </source>
</evidence>
<dbReference type="AlphaFoldDB" id="A0AAN9UZ53"/>